<sequence>MKSAESGDSMITPVIKVWTKVSDRLRRRESGIVKLRKDVRSCKYEDVHTLWDMIQKNETELAGDGKMP</sequence>
<reference evidence="1" key="2">
    <citation type="journal article" date="2024" name="Plant">
        <title>Genomic evolution and insights into agronomic trait innovations of Sesamum species.</title>
        <authorList>
            <person name="Miao H."/>
            <person name="Wang L."/>
            <person name="Qu L."/>
            <person name="Liu H."/>
            <person name="Sun Y."/>
            <person name="Le M."/>
            <person name="Wang Q."/>
            <person name="Wei S."/>
            <person name="Zheng Y."/>
            <person name="Lin W."/>
            <person name="Duan Y."/>
            <person name="Cao H."/>
            <person name="Xiong S."/>
            <person name="Wang X."/>
            <person name="Wei L."/>
            <person name="Li C."/>
            <person name="Ma Q."/>
            <person name="Ju M."/>
            <person name="Zhao R."/>
            <person name="Li G."/>
            <person name="Mu C."/>
            <person name="Tian Q."/>
            <person name="Mei H."/>
            <person name="Zhang T."/>
            <person name="Gao T."/>
            <person name="Zhang H."/>
        </authorList>
    </citation>
    <scope>NUCLEOTIDE SEQUENCE</scope>
    <source>
        <strain evidence="1">KEN1</strain>
    </source>
</reference>
<evidence type="ECO:0000313" key="1">
    <source>
        <dbReference type="EMBL" id="KAL0432564.1"/>
    </source>
</evidence>
<comment type="caution">
    <text evidence="1">The sequence shown here is derived from an EMBL/GenBank/DDBJ whole genome shotgun (WGS) entry which is preliminary data.</text>
</comment>
<protein>
    <submittedName>
        <fullName evidence="1">Uncharacterized protein</fullName>
    </submittedName>
</protein>
<dbReference type="EMBL" id="JACGWN010000009">
    <property type="protein sequence ID" value="KAL0432564.1"/>
    <property type="molecule type" value="Genomic_DNA"/>
</dbReference>
<dbReference type="AlphaFoldDB" id="A0AAW2VS60"/>
<organism evidence="1">
    <name type="scientific">Sesamum latifolium</name>
    <dbReference type="NCBI Taxonomy" id="2727402"/>
    <lineage>
        <taxon>Eukaryota</taxon>
        <taxon>Viridiplantae</taxon>
        <taxon>Streptophyta</taxon>
        <taxon>Embryophyta</taxon>
        <taxon>Tracheophyta</taxon>
        <taxon>Spermatophyta</taxon>
        <taxon>Magnoliopsida</taxon>
        <taxon>eudicotyledons</taxon>
        <taxon>Gunneridae</taxon>
        <taxon>Pentapetalae</taxon>
        <taxon>asterids</taxon>
        <taxon>lamiids</taxon>
        <taxon>Lamiales</taxon>
        <taxon>Pedaliaceae</taxon>
        <taxon>Sesamum</taxon>
    </lineage>
</organism>
<dbReference type="PANTHER" id="PTHR33181:SF58">
    <property type="match status" value="1"/>
</dbReference>
<reference evidence="1" key="1">
    <citation type="submission" date="2020-06" db="EMBL/GenBank/DDBJ databases">
        <authorList>
            <person name="Li T."/>
            <person name="Hu X."/>
            <person name="Zhang T."/>
            <person name="Song X."/>
            <person name="Zhang H."/>
            <person name="Dai N."/>
            <person name="Sheng W."/>
            <person name="Hou X."/>
            <person name="Wei L."/>
        </authorList>
    </citation>
    <scope>NUCLEOTIDE SEQUENCE</scope>
    <source>
        <strain evidence="1">KEN1</strain>
        <tissue evidence="1">Leaf</tissue>
    </source>
</reference>
<name>A0AAW2VS60_9LAMI</name>
<gene>
    <name evidence="1" type="ORF">Slati_2590700</name>
</gene>
<dbReference type="PANTHER" id="PTHR33181">
    <property type="entry name" value="OS01G0778500 PROTEIN"/>
    <property type="match status" value="1"/>
</dbReference>
<proteinExistence type="predicted"/>
<accession>A0AAW2VS60</accession>